<sequence>MLTSDRMRIVMAASEAVPFSKTGGLADVSTALAKALDALGHDVTIIIPDYRELRLKQQEKLPTVADTGMRFSLSMNGRYVNGGVNWTMLPDTSVKVLMISQPYYFDRPQLYMEAGEGYRDSCERYCFFSRAVLEVCQQMVLRPDIIHCNDWQTGLIPALLHAHHARRPGFENAASVMTLHNMAYQGRFWHLDMHLTAMEWRYFNMRQMEMFGDLNLLKTGIAFADQVTTVSPTYAKEICSPEGGEGLDSLLTYRNGDLVGILNGIDDTVWDPSADPHLPAHYSTAAIKPGKAECKAALQKRVGLPDRPNVPLFGMVSRMSDQKGLDLLADCADRLLFHDIQMVFLGTGDPHFENFLQHLAEHNPGKVAAVIGFDDGLAHQIEAGVDSFLMPSRFEPCGLNQMYSLRYGTLPVVRLVGGLADSVVDVNPATIQDNTATGFVFEEYSSTALAEAVERAVEVYRQPDVWHQLMINGMSIDWSWHTSAMRYADVYRQALERRHDRANDGRE</sequence>
<accession>A0A1P8WID7</accession>
<dbReference type="GO" id="GO:0005829">
    <property type="term" value="C:cytosol"/>
    <property type="evidence" value="ECO:0007669"/>
    <property type="project" value="TreeGrafter"/>
</dbReference>
<dbReference type="Pfam" id="PF08323">
    <property type="entry name" value="Glyco_transf_5"/>
    <property type="match status" value="1"/>
</dbReference>
<feature type="domain" description="Starch synthase catalytic" evidence="10">
    <location>
        <begin position="8"/>
        <end position="252"/>
    </location>
</feature>
<dbReference type="PANTHER" id="PTHR45825">
    <property type="entry name" value="GRANULE-BOUND STARCH SYNTHASE 1, CHLOROPLASTIC/AMYLOPLASTIC"/>
    <property type="match status" value="1"/>
</dbReference>
<dbReference type="InterPro" id="IPR013534">
    <property type="entry name" value="Starch_synth_cat_dom"/>
</dbReference>
<evidence type="ECO:0000256" key="1">
    <source>
        <dbReference type="ARBA" id="ARBA00001478"/>
    </source>
</evidence>
<dbReference type="PANTHER" id="PTHR45825:SF11">
    <property type="entry name" value="ALPHA AMYLASE DOMAIN-CONTAINING PROTEIN"/>
    <property type="match status" value="1"/>
</dbReference>
<comment type="similarity">
    <text evidence="4 8">Belongs to the glycosyltransferase 1 family. Bacterial/plant glycogen synthase subfamily.</text>
</comment>
<keyword evidence="6 8" id="KW-0808">Transferase</keyword>
<dbReference type="RefSeq" id="WP_229360680.1">
    <property type="nucleotide sequence ID" value="NZ_CP017641.1"/>
</dbReference>
<dbReference type="GO" id="GO:0009011">
    <property type="term" value="F:alpha-1,4-glucan glucosyltransferase (ADP-glucose donor) activity"/>
    <property type="evidence" value="ECO:0007669"/>
    <property type="project" value="UniProtKB-UniRule"/>
</dbReference>
<comment type="catalytic activity">
    <reaction evidence="1 8">
        <text>[(1-&gt;4)-alpha-D-glucosyl](n) + ADP-alpha-D-glucose = [(1-&gt;4)-alpha-D-glucosyl](n+1) + ADP + H(+)</text>
        <dbReference type="Rhea" id="RHEA:18189"/>
        <dbReference type="Rhea" id="RHEA-COMP:9584"/>
        <dbReference type="Rhea" id="RHEA-COMP:9587"/>
        <dbReference type="ChEBI" id="CHEBI:15378"/>
        <dbReference type="ChEBI" id="CHEBI:15444"/>
        <dbReference type="ChEBI" id="CHEBI:57498"/>
        <dbReference type="ChEBI" id="CHEBI:456216"/>
        <dbReference type="EC" id="2.4.1.21"/>
    </reaction>
</comment>
<comment type="function">
    <text evidence="2 8">Synthesizes alpha-1,4-glucan chains using ADP-glucose.</text>
</comment>
<evidence type="ECO:0000256" key="4">
    <source>
        <dbReference type="ARBA" id="ARBA00010281"/>
    </source>
</evidence>
<evidence type="ECO:0000256" key="2">
    <source>
        <dbReference type="ARBA" id="ARBA00002764"/>
    </source>
</evidence>
<dbReference type="NCBIfam" id="TIGR02095">
    <property type="entry name" value="glgA"/>
    <property type="match status" value="1"/>
</dbReference>
<dbReference type="CDD" id="cd03791">
    <property type="entry name" value="GT5_Glycogen_synthase_DULL1-like"/>
    <property type="match status" value="1"/>
</dbReference>
<proteinExistence type="inferred from homology"/>
<dbReference type="InterPro" id="IPR011835">
    <property type="entry name" value="GS/SS"/>
</dbReference>
<gene>
    <name evidence="8 11" type="primary">glgA</name>
    <name evidence="11" type="ORF">Fuma_03436</name>
</gene>
<evidence type="ECO:0000313" key="12">
    <source>
        <dbReference type="Proteomes" id="UP000187735"/>
    </source>
</evidence>
<evidence type="ECO:0000256" key="6">
    <source>
        <dbReference type="ARBA" id="ARBA00022679"/>
    </source>
</evidence>
<evidence type="ECO:0000256" key="7">
    <source>
        <dbReference type="ARBA" id="ARBA00023056"/>
    </source>
</evidence>
<evidence type="ECO:0000313" key="11">
    <source>
        <dbReference type="EMBL" id="APZ93818.1"/>
    </source>
</evidence>
<evidence type="ECO:0000256" key="3">
    <source>
        <dbReference type="ARBA" id="ARBA00004964"/>
    </source>
</evidence>
<feature type="binding site" evidence="8">
    <location>
        <position position="21"/>
    </location>
    <ligand>
        <name>ADP-alpha-D-glucose</name>
        <dbReference type="ChEBI" id="CHEBI:57498"/>
    </ligand>
</feature>
<comment type="pathway">
    <text evidence="3 8">Glycan biosynthesis; glycogen biosynthesis.</text>
</comment>
<evidence type="ECO:0000259" key="9">
    <source>
        <dbReference type="Pfam" id="PF00534"/>
    </source>
</evidence>
<dbReference type="EC" id="2.4.1.21" evidence="8"/>
<keyword evidence="5 8" id="KW-0328">Glycosyltransferase</keyword>
<keyword evidence="7 8" id="KW-0320">Glycogen biosynthesis</keyword>
<dbReference type="HAMAP" id="MF_00484">
    <property type="entry name" value="Glycogen_synth"/>
    <property type="match status" value="1"/>
</dbReference>
<dbReference type="Pfam" id="PF00534">
    <property type="entry name" value="Glycos_transf_1"/>
    <property type="match status" value="1"/>
</dbReference>
<dbReference type="UniPathway" id="UPA00164"/>
<dbReference type="EMBL" id="CP017641">
    <property type="protein sequence ID" value="APZ93818.1"/>
    <property type="molecule type" value="Genomic_DNA"/>
</dbReference>
<dbReference type="STRING" id="1891926.Fuma_03436"/>
<protein>
    <recommendedName>
        <fullName evidence="8">Glycogen synthase</fullName>
        <ecNumber evidence="8">2.4.1.21</ecNumber>
    </recommendedName>
    <alternativeName>
        <fullName evidence="8">Starch [bacterial glycogen] synthase</fullName>
    </alternativeName>
</protein>
<evidence type="ECO:0000256" key="8">
    <source>
        <dbReference type="HAMAP-Rule" id="MF_00484"/>
    </source>
</evidence>
<organism evidence="11 12">
    <name type="scientific">Fuerstiella marisgermanici</name>
    <dbReference type="NCBI Taxonomy" id="1891926"/>
    <lineage>
        <taxon>Bacteria</taxon>
        <taxon>Pseudomonadati</taxon>
        <taxon>Planctomycetota</taxon>
        <taxon>Planctomycetia</taxon>
        <taxon>Planctomycetales</taxon>
        <taxon>Planctomycetaceae</taxon>
        <taxon>Fuerstiella</taxon>
    </lineage>
</organism>
<dbReference type="Gene3D" id="3.40.50.2000">
    <property type="entry name" value="Glycogen Phosphorylase B"/>
    <property type="match status" value="2"/>
</dbReference>
<dbReference type="NCBIfam" id="NF001899">
    <property type="entry name" value="PRK00654.1-2"/>
    <property type="match status" value="1"/>
</dbReference>
<keyword evidence="12" id="KW-1185">Reference proteome</keyword>
<dbReference type="SUPFAM" id="SSF53756">
    <property type="entry name" value="UDP-Glycosyltransferase/glycogen phosphorylase"/>
    <property type="match status" value="1"/>
</dbReference>
<dbReference type="GO" id="GO:0004373">
    <property type="term" value="F:alpha-1,4-glucan glucosyltransferase (UDP-glucose donor) activity"/>
    <property type="evidence" value="ECO:0007669"/>
    <property type="project" value="InterPro"/>
</dbReference>
<feature type="domain" description="Glycosyl transferase family 1" evidence="9">
    <location>
        <begin position="308"/>
        <end position="458"/>
    </location>
</feature>
<reference evidence="11 12" key="1">
    <citation type="journal article" date="2016" name="Front. Microbiol.">
        <title>Fuerstia marisgermanicae gen. nov., sp. nov., an Unusual Member of the Phylum Planctomycetes from the German Wadden Sea.</title>
        <authorList>
            <person name="Kohn T."/>
            <person name="Heuer A."/>
            <person name="Jogler M."/>
            <person name="Vollmers J."/>
            <person name="Boedeker C."/>
            <person name="Bunk B."/>
            <person name="Rast P."/>
            <person name="Borchert D."/>
            <person name="Glockner I."/>
            <person name="Freese H.M."/>
            <person name="Klenk H.P."/>
            <person name="Overmann J."/>
            <person name="Kaster A.K."/>
            <person name="Rohde M."/>
            <person name="Wiegand S."/>
            <person name="Jogler C."/>
        </authorList>
    </citation>
    <scope>NUCLEOTIDE SEQUENCE [LARGE SCALE GENOMIC DNA]</scope>
    <source>
        <strain evidence="11 12">NH11</strain>
    </source>
</reference>
<dbReference type="AlphaFoldDB" id="A0A1P8WID7"/>
<evidence type="ECO:0000256" key="5">
    <source>
        <dbReference type="ARBA" id="ARBA00022676"/>
    </source>
</evidence>
<name>A0A1P8WID7_9PLAN</name>
<evidence type="ECO:0000259" key="10">
    <source>
        <dbReference type="Pfam" id="PF08323"/>
    </source>
</evidence>
<dbReference type="InterPro" id="IPR001296">
    <property type="entry name" value="Glyco_trans_1"/>
</dbReference>
<dbReference type="KEGG" id="fmr:Fuma_03436"/>
<dbReference type="Proteomes" id="UP000187735">
    <property type="component" value="Chromosome"/>
</dbReference>
<dbReference type="GO" id="GO:0005978">
    <property type="term" value="P:glycogen biosynthetic process"/>
    <property type="evidence" value="ECO:0007669"/>
    <property type="project" value="UniProtKB-UniRule"/>
</dbReference>